<sequence>MKVSVIGKGNMGQAIAKNFEAAGQSVEFIGHGEAQPTFGDLVVFAVPFAAEKDLANQYQTQLAGKIVVEIANPLNFDNWDELVVPSDSSAAEILQTALPQSKVLKAFNTTFAGTLNSGQVGDNQTTVLVAGDDEDAKESFTSSLSGSPLAVMDAGKLKRALEMEALGFLQMTLAAKEKISWNGGFGINQ</sequence>
<gene>
    <name evidence="1" type="ORF">FC60_GL000271</name>
</gene>
<organism evidence="1 2">
    <name type="scientific">Limosilactobacillus gastricus DSM 16045</name>
    <dbReference type="NCBI Taxonomy" id="1423749"/>
    <lineage>
        <taxon>Bacteria</taxon>
        <taxon>Bacillati</taxon>
        <taxon>Bacillota</taxon>
        <taxon>Bacilli</taxon>
        <taxon>Lactobacillales</taxon>
        <taxon>Lactobacillaceae</taxon>
        <taxon>Limosilactobacillus</taxon>
    </lineage>
</organism>
<evidence type="ECO:0000313" key="1">
    <source>
        <dbReference type="EMBL" id="KRM02451.1"/>
    </source>
</evidence>
<protein>
    <submittedName>
        <fullName evidence="1">Dinucleotide-binding enzyme</fullName>
    </submittedName>
</protein>
<dbReference type="SUPFAM" id="SSF51735">
    <property type="entry name" value="NAD(P)-binding Rossmann-fold domains"/>
    <property type="match status" value="1"/>
</dbReference>
<dbReference type="PATRIC" id="fig|1423749.3.peg.271"/>
<dbReference type="InterPro" id="IPR051267">
    <property type="entry name" value="STEAP_metalloreductase"/>
</dbReference>
<dbReference type="RefSeq" id="WP_056937335.1">
    <property type="nucleotide sequence ID" value="NZ_AZFN01000011.1"/>
</dbReference>
<reference evidence="1 2" key="1">
    <citation type="journal article" date="2015" name="Genome Announc.">
        <title>Expanding the biotechnology potential of lactobacilli through comparative genomics of 213 strains and associated genera.</title>
        <authorList>
            <person name="Sun Z."/>
            <person name="Harris H.M."/>
            <person name="McCann A."/>
            <person name="Guo C."/>
            <person name="Argimon S."/>
            <person name="Zhang W."/>
            <person name="Yang X."/>
            <person name="Jeffery I.B."/>
            <person name="Cooney J.C."/>
            <person name="Kagawa T.F."/>
            <person name="Liu W."/>
            <person name="Song Y."/>
            <person name="Salvetti E."/>
            <person name="Wrobel A."/>
            <person name="Rasinkangas P."/>
            <person name="Parkhill J."/>
            <person name="Rea M.C."/>
            <person name="O'Sullivan O."/>
            <person name="Ritari J."/>
            <person name="Douillard F.P."/>
            <person name="Paul Ross R."/>
            <person name="Yang R."/>
            <person name="Briner A.E."/>
            <person name="Felis G.E."/>
            <person name="de Vos W.M."/>
            <person name="Barrangou R."/>
            <person name="Klaenhammer T.R."/>
            <person name="Caufield P.W."/>
            <person name="Cui Y."/>
            <person name="Zhang H."/>
            <person name="O'Toole P.W."/>
        </authorList>
    </citation>
    <scope>NUCLEOTIDE SEQUENCE [LARGE SCALE GENOMIC DNA]</scope>
    <source>
        <strain evidence="1 2">DSM 16045</strain>
    </source>
</reference>
<dbReference type="AlphaFoldDB" id="A0A0R1VH90"/>
<proteinExistence type="predicted"/>
<dbReference type="InterPro" id="IPR036291">
    <property type="entry name" value="NAD(P)-bd_dom_sf"/>
</dbReference>
<dbReference type="EMBL" id="AZFN01000011">
    <property type="protein sequence ID" value="KRM02451.1"/>
    <property type="molecule type" value="Genomic_DNA"/>
</dbReference>
<dbReference type="Gene3D" id="3.40.50.720">
    <property type="entry name" value="NAD(P)-binding Rossmann-like Domain"/>
    <property type="match status" value="1"/>
</dbReference>
<evidence type="ECO:0000313" key="2">
    <source>
        <dbReference type="Proteomes" id="UP000051739"/>
    </source>
</evidence>
<name>A0A0R1VH90_9LACO</name>
<keyword evidence="2" id="KW-1185">Reference proteome</keyword>
<dbReference type="PANTHER" id="PTHR14239:SF10">
    <property type="entry name" value="REDUCTASE"/>
    <property type="match status" value="1"/>
</dbReference>
<dbReference type="Proteomes" id="UP000051739">
    <property type="component" value="Unassembled WGS sequence"/>
</dbReference>
<accession>A0A0R1VH90</accession>
<comment type="caution">
    <text evidence="1">The sequence shown here is derived from an EMBL/GenBank/DDBJ whole genome shotgun (WGS) entry which is preliminary data.</text>
</comment>
<dbReference type="PANTHER" id="PTHR14239">
    <property type="entry name" value="DUDULIN-RELATED"/>
    <property type="match status" value="1"/>
</dbReference>